<feature type="compositionally biased region" description="Polar residues" evidence="1">
    <location>
        <begin position="136"/>
        <end position="148"/>
    </location>
</feature>
<feature type="compositionally biased region" description="Basic and acidic residues" evidence="1">
    <location>
        <begin position="88"/>
        <end position="104"/>
    </location>
</feature>
<organism evidence="2 3">
    <name type="scientific">Reticulomyxa filosa</name>
    <dbReference type="NCBI Taxonomy" id="46433"/>
    <lineage>
        <taxon>Eukaryota</taxon>
        <taxon>Sar</taxon>
        <taxon>Rhizaria</taxon>
        <taxon>Retaria</taxon>
        <taxon>Foraminifera</taxon>
        <taxon>Monothalamids</taxon>
        <taxon>Reticulomyxidae</taxon>
        <taxon>Reticulomyxa</taxon>
    </lineage>
</organism>
<gene>
    <name evidence="2" type="ORF">RFI_22045</name>
</gene>
<dbReference type="EMBL" id="ASPP01019240">
    <property type="protein sequence ID" value="ETO15319.1"/>
    <property type="molecule type" value="Genomic_DNA"/>
</dbReference>
<feature type="compositionally biased region" description="Acidic residues" evidence="1">
    <location>
        <begin position="149"/>
        <end position="158"/>
    </location>
</feature>
<feature type="region of interest" description="Disordered" evidence="1">
    <location>
        <begin position="88"/>
        <end position="158"/>
    </location>
</feature>
<evidence type="ECO:0000313" key="2">
    <source>
        <dbReference type="EMBL" id="ETO15319.1"/>
    </source>
</evidence>
<name>X6MN81_RETFI</name>
<comment type="caution">
    <text evidence="2">The sequence shown here is derived from an EMBL/GenBank/DDBJ whole genome shotgun (WGS) entry which is preliminary data.</text>
</comment>
<keyword evidence="3" id="KW-1185">Reference proteome</keyword>
<feature type="compositionally biased region" description="Basic and acidic residues" evidence="1">
    <location>
        <begin position="114"/>
        <end position="127"/>
    </location>
</feature>
<dbReference type="Proteomes" id="UP000023152">
    <property type="component" value="Unassembled WGS sequence"/>
</dbReference>
<protein>
    <submittedName>
        <fullName evidence="2">Uncharacterized protein</fullName>
    </submittedName>
</protein>
<accession>X6MN81</accession>
<evidence type="ECO:0000256" key="1">
    <source>
        <dbReference type="SAM" id="MobiDB-lite"/>
    </source>
</evidence>
<dbReference type="AlphaFoldDB" id="X6MN81"/>
<proteinExistence type="predicted"/>
<sequence length="158" mass="18669">MGKRRRNRNSTYRKQFHEKLNEHWGKDSKVRMRMLLGVDTEVPEVEAKIDGRDWRTFFPQPTKFSGFSWFEFARRVKKLNNEKHEEIVREAKNKAHQRFSEAHPSHQVSGSSENAKKHEDVVKDKTSAGKSIINPYKTQHTTNTAQQEDNNDSDDEKW</sequence>
<reference evidence="2 3" key="1">
    <citation type="journal article" date="2013" name="Curr. Biol.">
        <title>The Genome of the Foraminiferan Reticulomyxa filosa.</title>
        <authorList>
            <person name="Glockner G."/>
            <person name="Hulsmann N."/>
            <person name="Schleicher M."/>
            <person name="Noegel A.A."/>
            <person name="Eichinger L."/>
            <person name="Gallinger C."/>
            <person name="Pawlowski J."/>
            <person name="Sierra R."/>
            <person name="Euteneuer U."/>
            <person name="Pillet L."/>
            <person name="Moustafa A."/>
            <person name="Platzer M."/>
            <person name="Groth M."/>
            <person name="Szafranski K."/>
            <person name="Schliwa M."/>
        </authorList>
    </citation>
    <scope>NUCLEOTIDE SEQUENCE [LARGE SCALE GENOMIC DNA]</scope>
</reference>
<evidence type="ECO:0000313" key="3">
    <source>
        <dbReference type="Proteomes" id="UP000023152"/>
    </source>
</evidence>